<evidence type="ECO:0000313" key="5">
    <source>
        <dbReference type="Proteomes" id="UP000554482"/>
    </source>
</evidence>
<reference evidence="4 5" key="1">
    <citation type="submission" date="2020-06" db="EMBL/GenBank/DDBJ databases">
        <title>Transcriptomic and genomic resources for Thalictrum thalictroides and T. hernandezii: Facilitating candidate gene discovery in an emerging model plant lineage.</title>
        <authorList>
            <person name="Arias T."/>
            <person name="Riano-Pachon D.M."/>
            <person name="Di Stilio V.S."/>
        </authorList>
    </citation>
    <scope>NUCLEOTIDE SEQUENCE [LARGE SCALE GENOMIC DNA]</scope>
    <source>
        <strain evidence="5">cv. WT478/WT964</strain>
        <tissue evidence="4">Leaves</tissue>
    </source>
</reference>
<dbReference type="PANTHER" id="PTHR23410">
    <property type="entry name" value="RIBOSOMAL PROTEIN L5-RELATED"/>
    <property type="match status" value="1"/>
</dbReference>
<dbReference type="GO" id="GO:0008097">
    <property type="term" value="F:5S rRNA binding"/>
    <property type="evidence" value="ECO:0007669"/>
    <property type="project" value="InterPro"/>
</dbReference>
<dbReference type="EMBL" id="JABWDY010037219">
    <property type="protein sequence ID" value="KAF5180583.1"/>
    <property type="molecule type" value="Genomic_DNA"/>
</dbReference>
<dbReference type="GO" id="GO:0003735">
    <property type="term" value="F:structural constituent of ribosome"/>
    <property type="evidence" value="ECO:0007669"/>
    <property type="project" value="InterPro"/>
</dbReference>
<dbReference type="GO" id="GO:0022625">
    <property type="term" value="C:cytosolic large ribosomal subunit"/>
    <property type="evidence" value="ECO:0007669"/>
    <property type="project" value="TreeGrafter"/>
</dbReference>
<proteinExistence type="inferred from homology"/>
<accession>A0A7J6V6N3</accession>
<evidence type="ECO:0000256" key="1">
    <source>
        <dbReference type="ARBA" id="ARBA00007116"/>
    </source>
</evidence>
<evidence type="ECO:0000256" key="2">
    <source>
        <dbReference type="ARBA" id="ARBA00022980"/>
    </source>
</evidence>
<name>A0A7J6V6N3_THATH</name>
<protein>
    <submittedName>
        <fullName evidence="4">60S ribosomal protein L5</fullName>
    </submittedName>
</protein>
<evidence type="ECO:0000313" key="4">
    <source>
        <dbReference type="EMBL" id="KAF5180583.1"/>
    </source>
</evidence>
<organism evidence="4 5">
    <name type="scientific">Thalictrum thalictroides</name>
    <name type="common">Rue-anemone</name>
    <name type="synonym">Anemone thalictroides</name>
    <dbReference type="NCBI Taxonomy" id="46969"/>
    <lineage>
        <taxon>Eukaryota</taxon>
        <taxon>Viridiplantae</taxon>
        <taxon>Streptophyta</taxon>
        <taxon>Embryophyta</taxon>
        <taxon>Tracheophyta</taxon>
        <taxon>Spermatophyta</taxon>
        <taxon>Magnoliopsida</taxon>
        <taxon>Ranunculales</taxon>
        <taxon>Ranunculaceae</taxon>
        <taxon>Thalictroideae</taxon>
        <taxon>Thalictrum</taxon>
    </lineage>
</organism>
<sequence>MECELQMALLVTWIMHNRGATTLPRGQLMCISQESIGWWPRHSSQQKRFAGFKEEEKQSNVEVHREYIYGGHVAAHIKTLTEDEPEKCHAHFREYIKKGIEP</sequence>
<keyword evidence="5" id="KW-1185">Reference proteome</keyword>
<dbReference type="InterPro" id="IPR005485">
    <property type="entry name" value="Rbsml_uL18_euk_arch"/>
</dbReference>
<dbReference type="Gene3D" id="3.30.420.100">
    <property type="match status" value="1"/>
</dbReference>
<comment type="similarity">
    <text evidence="1">Belongs to the universal ribosomal protein uL18 family.</text>
</comment>
<dbReference type="GO" id="GO:0000027">
    <property type="term" value="P:ribosomal large subunit assembly"/>
    <property type="evidence" value="ECO:0007669"/>
    <property type="project" value="TreeGrafter"/>
</dbReference>
<keyword evidence="3" id="KW-0687">Ribonucleoprotein</keyword>
<comment type="caution">
    <text evidence="4">The sequence shown here is derived from an EMBL/GenBank/DDBJ whole genome shotgun (WGS) entry which is preliminary data.</text>
</comment>
<dbReference type="OrthoDB" id="779871at2759"/>
<dbReference type="GO" id="GO:0006412">
    <property type="term" value="P:translation"/>
    <property type="evidence" value="ECO:0007669"/>
    <property type="project" value="InterPro"/>
</dbReference>
<gene>
    <name evidence="4" type="ORF">FRX31_029830</name>
</gene>
<dbReference type="AlphaFoldDB" id="A0A7J6V6N3"/>
<dbReference type="Proteomes" id="UP000554482">
    <property type="component" value="Unassembled WGS sequence"/>
</dbReference>
<dbReference type="PANTHER" id="PTHR23410:SF12">
    <property type="entry name" value="LARGE RIBOSOMAL SUBUNIT PROTEIN UL18"/>
    <property type="match status" value="1"/>
</dbReference>
<evidence type="ECO:0000256" key="3">
    <source>
        <dbReference type="ARBA" id="ARBA00023274"/>
    </source>
</evidence>
<keyword evidence="2 4" id="KW-0689">Ribosomal protein</keyword>